<accession>V2XSR9</accession>
<sequence>MAHLKVPKVIHNLKRAPPKPKYTFAPAKATIRPRLRHYAPTHVPMTQSQRKEKLEEGKKRCEHIKDDMKLLYSDLEIRCQALADKYDKRPRYFRDLFFQGGVRLMKSQEKTNNFNAWKCVKSHELRESGITGLNTIEISKRFITEYHALKRSKRKMREMLRKYQMLASGLRDKFFKAPTARRRAQDMAHTAASVVKMLDALKRRAGVEGFFLLVRSHPNGFTEPKWYWSNPKLEPYMKIACKGGWDSDRVSTRVEAFAVAGCNVDGTVKKSSAKVQALKNDIREKAKEKLSAELGGQEISQIPWENFASQITLEHRIVPKNWPGKFQNPSRMSSSPTALRALLKGLEDGSIGFMQLDPDEFEVWKKKYDEDLLKKQTEKAGNKGDGKKQAPKKAPAQTKNGGKGRKTSRKQTPLFLDDDGSSSSSSSSPSDDDDDDISNKSEKVPMNRRKSIKQPEKPRPLPKKIPRKVVGSPVRDASSKDDRPAQGPASPRTPTPPVHADPTTTHNNATPNRSTTPHSDRQTPLHSPALPNDFGPSTPSGENAVLGKRKRTKKVLDSLGATDHPNTRDPNTIRRRGGKRDGADDNDGVDKAGKRRRRADGGNNKATSI</sequence>
<proteinExistence type="predicted"/>
<feature type="region of interest" description="Disordered" evidence="1">
    <location>
        <begin position="377"/>
        <end position="609"/>
    </location>
</feature>
<dbReference type="KEGG" id="mrr:Moror_6669"/>
<evidence type="ECO:0000313" key="2">
    <source>
        <dbReference type="EMBL" id="ESK96797.1"/>
    </source>
</evidence>
<dbReference type="HOGENOM" id="CLU_036635_0_0_1"/>
<gene>
    <name evidence="2" type="ORF">Moror_6669</name>
</gene>
<dbReference type="OrthoDB" id="3022251at2759"/>
<protein>
    <submittedName>
        <fullName evidence="2">Uncharacterized protein</fullName>
    </submittedName>
</protein>
<evidence type="ECO:0000313" key="3">
    <source>
        <dbReference type="Proteomes" id="UP000017559"/>
    </source>
</evidence>
<feature type="compositionally biased region" description="Polar residues" evidence="1">
    <location>
        <begin position="502"/>
        <end position="517"/>
    </location>
</feature>
<organism evidence="2 3">
    <name type="scientific">Moniliophthora roreri (strain MCA 2997)</name>
    <name type="common">Cocoa frosty pod rot fungus</name>
    <name type="synonym">Crinipellis roreri</name>
    <dbReference type="NCBI Taxonomy" id="1381753"/>
    <lineage>
        <taxon>Eukaryota</taxon>
        <taxon>Fungi</taxon>
        <taxon>Dikarya</taxon>
        <taxon>Basidiomycota</taxon>
        <taxon>Agaricomycotina</taxon>
        <taxon>Agaricomycetes</taxon>
        <taxon>Agaricomycetidae</taxon>
        <taxon>Agaricales</taxon>
        <taxon>Marasmiineae</taxon>
        <taxon>Marasmiaceae</taxon>
        <taxon>Moniliophthora</taxon>
    </lineage>
</organism>
<dbReference type="EMBL" id="AWSO01000040">
    <property type="protein sequence ID" value="ESK96797.1"/>
    <property type="molecule type" value="Genomic_DNA"/>
</dbReference>
<keyword evidence="3" id="KW-1185">Reference proteome</keyword>
<comment type="caution">
    <text evidence="2">The sequence shown here is derived from an EMBL/GenBank/DDBJ whole genome shotgun (WGS) entry which is preliminary data.</text>
</comment>
<name>V2XSR9_MONRO</name>
<reference evidence="2 3" key="1">
    <citation type="journal article" date="2014" name="BMC Genomics">
        <title>Genome and secretome analysis of the hemibiotrophic fungal pathogen, Moniliophthora roreri, which causes frosty pod rot disease of cacao: mechanisms of the biotrophic and necrotrophic phases.</title>
        <authorList>
            <person name="Meinhardt L.W."/>
            <person name="Costa G.G.L."/>
            <person name="Thomazella D.P.T."/>
            <person name="Teixeira P.J.P.L."/>
            <person name="Carazzolle M.F."/>
            <person name="Schuster S.C."/>
            <person name="Carlson J.E."/>
            <person name="Guiltinan M.J."/>
            <person name="Mieczkowski P."/>
            <person name="Farmer A."/>
            <person name="Ramaraj T."/>
            <person name="Crozier J."/>
            <person name="Davis R.E."/>
            <person name="Shao J."/>
            <person name="Melnick R.L."/>
            <person name="Pereira G.A.G."/>
            <person name="Bailey B.A."/>
        </authorList>
    </citation>
    <scope>NUCLEOTIDE SEQUENCE [LARGE SCALE GENOMIC DNA]</scope>
    <source>
        <strain evidence="2 3">MCA 2997</strain>
    </source>
</reference>
<dbReference type="Proteomes" id="UP000017559">
    <property type="component" value="Unassembled WGS sequence"/>
</dbReference>
<dbReference type="AlphaFoldDB" id="V2XSR9"/>
<feature type="compositionally biased region" description="Basic and acidic residues" evidence="1">
    <location>
        <begin position="377"/>
        <end position="388"/>
    </location>
</feature>
<dbReference type="STRING" id="1381753.V2XSR9"/>
<evidence type="ECO:0000256" key="1">
    <source>
        <dbReference type="SAM" id="MobiDB-lite"/>
    </source>
</evidence>
<feature type="compositionally biased region" description="Basic and acidic residues" evidence="1">
    <location>
        <begin position="579"/>
        <end position="592"/>
    </location>
</feature>